<dbReference type="AlphaFoldDB" id="A0A2W5WVI9"/>
<keyword evidence="1" id="KW-0472">Membrane</keyword>
<evidence type="ECO:0000313" key="2">
    <source>
        <dbReference type="EMBL" id="PZR51835.1"/>
    </source>
</evidence>
<feature type="transmembrane region" description="Helical" evidence="1">
    <location>
        <begin position="235"/>
        <end position="258"/>
    </location>
</feature>
<feature type="transmembrane region" description="Helical" evidence="1">
    <location>
        <begin position="192"/>
        <end position="214"/>
    </location>
</feature>
<feature type="transmembrane region" description="Helical" evidence="1">
    <location>
        <begin position="278"/>
        <end position="301"/>
    </location>
</feature>
<name>A0A2W5WVI9_9MICO</name>
<protein>
    <submittedName>
        <fullName evidence="2">Uncharacterized protein</fullName>
    </submittedName>
</protein>
<sequence>MTFERSTRLAYALVLAGAVLAVSLWWNAGSGDVVPRPAATVLAAVTTAGLVAAAVLVLAGLVALGAAVGAGWREVGARALLLPLGLVVAVAGAPALVLVPLGGLVVAVVVLALTAAAARRARAAREDGAGQGEHGGEPDAGAGRLAVVLLAGLATAVTVAQALHAVVWDPRARVPGSSSAQVREALGTAYEAGSWAVLAWAALSLGAVLAYLLLGVVPAVRRRVLGGAPVRPRALVVAGLALVALVGWTGWWAAFPLAGVVAEAVGAAAGPASPAGPAAMVVAAACGAAAFLVVGLAPGAAPRVVRGR</sequence>
<feature type="transmembrane region" description="Helical" evidence="1">
    <location>
        <begin position="75"/>
        <end position="93"/>
    </location>
</feature>
<dbReference type="RefSeq" id="WP_111251987.1">
    <property type="nucleotide sequence ID" value="NZ_QKWH01000015.1"/>
</dbReference>
<feature type="transmembrane region" description="Helical" evidence="1">
    <location>
        <begin position="38"/>
        <end position="68"/>
    </location>
</feature>
<organism evidence="2 3">
    <name type="scientific">Xylanimonas oleitrophica</name>
    <dbReference type="NCBI Taxonomy" id="2607479"/>
    <lineage>
        <taxon>Bacteria</taxon>
        <taxon>Bacillati</taxon>
        <taxon>Actinomycetota</taxon>
        <taxon>Actinomycetes</taxon>
        <taxon>Micrococcales</taxon>
        <taxon>Promicromonosporaceae</taxon>
        <taxon>Xylanimonas</taxon>
    </lineage>
</organism>
<feature type="transmembrane region" description="Helical" evidence="1">
    <location>
        <begin position="9"/>
        <end position="26"/>
    </location>
</feature>
<evidence type="ECO:0000313" key="3">
    <source>
        <dbReference type="Proteomes" id="UP000248783"/>
    </source>
</evidence>
<dbReference type="Proteomes" id="UP000248783">
    <property type="component" value="Unassembled WGS sequence"/>
</dbReference>
<comment type="caution">
    <text evidence="2">The sequence shown here is derived from an EMBL/GenBank/DDBJ whole genome shotgun (WGS) entry which is preliminary data.</text>
</comment>
<evidence type="ECO:0000256" key="1">
    <source>
        <dbReference type="SAM" id="Phobius"/>
    </source>
</evidence>
<keyword evidence="3" id="KW-1185">Reference proteome</keyword>
<feature type="transmembrane region" description="Helical" evidence="1">
    <location>
        <begin position="145"/>
        <end position="168"/>
    </location>
</feature>
<dbReference type="EMBL" id="QKWH01000015">
    <property type="protein sequence ID" value="PZR51835.1"/>
    <property type="molecule type" value="Genomic_DNA"/>
</dbReference>
<keyword evidence="1" id="KW-1133">Transmembrane helix</keyword>
<gene>
    <name evidence="2" type="ORF">DNL40_14580</name>
</gene>
<reference evidence="2 3" key="1">
    <citation type="submission" date="2018-06" db="EMBL/GenBank/DDBJ databases">
        <title>Whole genome sequencing of a novel hydrocarbon degrading bacterial strain, PW21 isolated from oil contaminated produced water sample.</title>
        <authorList>
            <person name="Nagkirti P."/>
            <person name="Shaikh A."/>
            <person name="Gowdaman V."/>
            <person name="Engineer A.E."/>
            <person name="Dagar S."/>
            <person name="Dhakephalkar P.K."/>
        </authorList>
    </citation>
    <scope>NUCLEOTIDE SEQUENCE [LARGE SCALE GENOMIC DNA]</scope>
    <source>
        <strain evidence="2 3">PW21</strain>
    </source>
</reference>
<proteinExistence type="predicted"/>
<keyword evidence="1" id="KW-0812">Transmembrane</keyword>
<feature type="transmembrane region" description="Helical" evidence="1">
    <location>
        <begin position="99"/>
        <end position="118"/>
    </location>
</feature>
<accession>A0A2W5WVI9</accession>